<comment type="caution">
    <text evidence="1">The sequence shown here is derived from an EMBL/GenBank/DDBJ whole genome shotgun (WGS) entry which is preliminary data.</text>
</comment>
<reference evidence="1" key="1">
    <citation type="journal article" date="2014" name="Front. Microbiol.">
        <title>High frequency of phylogenetically diverse reductive dehalogenase-homologous genes in deep subseafloor sedimentary metagenomes.</title>
        <authorList>
            <person name="Kawai M."/>
            <person name="Futagami T."/>
            <person name="Toyoda A."/>
            <person name="Takaki Y."/>
            <person name="Nishi S."/>
            <person name="Hori S."/>
            <person name="Arai W."/>
            <person name="Tsubouchi T."/>
            <person name="Morono Y."/>
            <person name="Uchiyama I."/>
            <person name="Ito T."/>
            <person name="Fujiyama A."/>
            <person name="Inagaki F."/>
            <person name="Takami H."/>
        </authorList>
    </citation>
    <scope>NUCLEOTIDE SEQUENCE</scope>
    <source>
        <strain evidence="1">Expedition CK06-06</strain>
    </source>
</reference>
<name>X0VFQ1_9ZZZZ</name>
<evidence type="ECO:0008006" key="2">
    <source>
        <dbReference type="Google" id="ProtNLM"/>
    </source>
</evidence>
<organism evidence="1">
    <name type="scientific">marine sediment metagenome</name>
    <dbReference type="NCBI Taxonomy" id="412755"/>
    <lineage>
        <taxon>unclassified sequences</taxon>
        <taxon>metagenomes</taxon>
        <taxon>ecological metagenomes</taxon>
    </lineage>
</organism>
<gene>
    <name evidence="1" type="ORF">S01H1_56268</name>
</gene>
<proteinExistence type="predicted"/>
<feature type="non-terminal residue" evidence="1">
    <location>
        <position position="1"/>
    </location>
</feature>
<protein>
    <recommendedName>
        <fullName evidence="2">Esterase</fullName>
    </recommendedName>
</protein>
<sequence>TECTNDAEVIFYTLNGGGHTWPGGGLLPGWLVGEISTDINASPELWSFFSNHPLPNFP</sequence>
<evidence type="ECO:0000313" key="1">
    <source>
        <dbReference type="EMBL" id="GAG17084.1"/>
    </source>
</evidence>
<dbReference type="EMBL" id="BARS01036624">
    <property type="protein sequence ID" value="GAG17084.1"/>
    <property type="molecule type" value="Genomic_DNA"/>
</dbReference>
<dbReference type="AlphaFoldDB" id="X0VFQ1"/>
<accession>X0VFQ1</accession>